<evidence type="ECO:0000313" key="1">
    <source>
        <dbReference type="EMBL" id="KAH6942025.1"/>
    </source>
</evidence>
<dbReference type="EMBL" id="CM023491">
    <property type="protein sequence ID" value="KAH6942025.1"/>
    <property type="molecule type" value="Genomic_DNA"/>
</dbReference>
<organism evidence="1 2">
    <name type="scientific">Hyalomma asiaticum</name>
    <name type="common">Tick</name>
    <dbReference type="NCBI Taxonomy" id="266040"/>
    <lineage>
        <taxon>Eukaryota</taxon>
        <taxon>Metazoa</taxon>
        <taxon>Ecdysozoa</taxon>
        <taxon>Arthropoda</taxon>
        <taxon>Chelicerata</taxon>
        <taxon>Arachnida</taxon>
        <taxon>Acari</taxon>
        <taxon>Parasitiformes</taxon>
        <taxon>Ixodida</taxon>
        <taxon>Ixodoidea</taxon>
        <taxon>Ixodidae</taxon>
        <taxon>Hyalomminae</taxon>
        <taxon>Hyalomma</taxon>
    </lineage>
</organism>
<evidence type="ECO:0000313" key="2">
    <source>
        <dbReference type="Proteomes" id="UP000821845"/>
    </source>
</evidence>
<sequence>MSNVSYSSTGWTKDLDRLPRLLNSELNRLASASGTRKNARRSYKLLTESYVVASTISACYDQEISHSRTRPAAVPKQQQPNNGTWDSTVEGASRSRSGKPTGKAQPEHAPDNRIPALEHENRVLKKVLEELRAALARMESGKVTSQPSSSTPPTPCKQQTIHNTHKRKAVERDSDTTQDDEMAPSDQEAPPVNTDCGLTKLNDKIETLANTLANFIETFKAYTEKADQRFARLEMLAAGPAATAAPQCRKPEPSPSKHTSPWMKQTATHTNSKTKMATDRNGIMIWQWNCNSLQKRKAPLKQLLLACKEKPHIILLQECGERKTAGGMGLQGYRVARPTLHPEQKKTRGVATLIRKGVMFAERDTPAYKQGLKNCLGGNSTTHDR</sequence>
<comment type="caution">
    <text evidence="1">The sequence shown here is derived from an EMBL/GenBank/DDBJ whole genome shotgun (WGS) entry which is preliminary data.</text>
</comment>
<reference evidence="1" key="1">
    <citation type="submission" date="2020-05" db="EMBL/GenBank/DDBJ databases">
        <title>Large-scale comparative analyses of tick genomes elucidate their genetic diversity and vector capacities.</title>
        <authorList>
            <person name="Jia N."/>
            <person name="Wang J."/>
            <person name="Shi W."/>
            <person name="Du L."/>
            <person name="Sun Y."/>
            <person name="Zhan W."/>
            <person name="Jiang J."/>
            <person name="Wang Q."/>
            <person name="Zhang B."/>
            <person name="Ji P."/>
            <person name="Sakyi L.B."/>
            <person name="Cui X."/>
            <person name="Yuan T."/>
            <person name="Jiang B."/>
            <person name="Yang W."/>
            <person name="Lam T.T.-Y."/>
            <person name="Chang Q."/>
            <person name="Ding S."/>
            <person name="Wang X."/>
            <person name="Zhu J."/>
            <person name="Ruan X."/>
            <person name="Zhao L."/>
            <person name="Wei J."/>
            <person name="Que T."/>
            <person name="Du C."/>
            <person name="Cheng J."/>
            <person name="Dai P."/>
            <person name="Han X."/>
            <person name="Huang E."/>
            <person name="Gao Y."/>
            <person name="Liu J."/>
            <person name="Shao H."/>
            <person name="Ye R."/>
            <person name="Li L."/>
            <person name="Wei W."/>
            <person name="Wang X."/>
            <person name="Wang C."/>
            <person name="Yang T."/>
            <person name="Huo Q."/>
            <person name="Li W."/>
            <person name="Guo W."/>
            <person name="Chen H."/>
            <person name="Zhou L."/>
            <person name="Ni X."/>
            <person name="Tian J."/>
            <person name="Zhou Y."/>
            <person name="Sheng Y."/>
            <person name="Liu T."/>
            <person name="Pan Y."/>
            <person name="Xia L."/>
            <person name="Li J."/>
            <person name="Zhao F."/>
            <person name="Cao W."/>
        </authorList>
    </citation>
    <scope>NUCLEOTIDE SEQUENCE</scope>
    <source>
        <strain evidence="1">Hyas-2018</strain>
    </source>
</reference>
<name>A0ACB7T515_HYAAI</name>
<proteinExistence type="predicted"/>
<keyword evidence="2" id="KW-1185">Reference proteome</keyword>
<protein>
    <submittedName>
        <fullName evidence="1">Uncharacterized protein</fullName>
    </submittedName>
</protein>
<gene>
    <name evidence="1" type="ORF">HPB50_027469</name>
</gene>
<accession>A0ACB7T515</accession>
<dbReference type="Proteomes" id="UP000821845">
    <property type="component" value="Chromosome 11"/>
</dbReference>